<evidence type="ECO:0000313" key="2">
    <source>
        <dbReference type="EMBL" id="HJA79699.1"/>
    </source>
</evidence>
<evidence type="ECO:0000313" key="3">
    <source>
        <dbReference type="Proteomes" id="UP000823821"/>
    </source>
</evidence>
<dbReference type="Gene3D" id="1.10.10.1550">
    <property type="entry name" value="ROS/MUCR transcriptional regulator protein"/>
    <property type="match status" value="1"/>
</dbReference>
<dbReference type="InterPro" id="IPR008807">
    <property type="entry name" value="ROS_MUCR"/>
</dbReference>
<proteinExistence type="inferred from homology"/>
<comment type="similarity">
    <text evidence="1">Belongs to the ros/MucR family.</text>
</comment>
<dbReference type="Pfam" id="PF05443">
    <property type="entry name" value="ROS_MUCR"/>
    <property type="match status" value="1"/>
</dbReference>
<evidence type="ECO:0000256" key="1">
    <source>
        <dbReference type="ARBA" id="ARBA00007031"/>
    </source>
</evidence>
<dbReference type="AlphaFoldDB" id="A0A9D2HPT6"/>
<dbReference type="InterPro" id="IPR041920">
    <property type="entry name" value="ROS/MUCR_sf"/>
</dbReference>
<dbReference type="GO" id="GO:0008270">
    <property type="term" value="F:zinc ion binding"/>
    <property type="evidence" value="ECO:0007669"/>
    <property type="project" value="InterPro"/>
</dbReference>
<dbReference type="EMBL" id="DWZD01000047">
    <property type="protein sequence ID" value="HJA79699.1"/>
    <property type="molecule type" value="Genomic_DNA"/>
</dbReference>
<dbReference type="GO" id="GO:0006355">
    <property type="term" value="P:regulation of DNA-templated transcription"/>
    <property type="evidence" value="ECO:0007669"/>
    <property type="project" value="InterPro"/>
</dbReference>
<gene>
    <name evidence="2" type="ORF">H9784_09085</name>
</gene>
<comment type="caution">
    <text evidence="2">The sequence shown here is derived from an EMBL/GenBank/DDBJ whole genome shotgun (WGS) entry which is preliminary data.</text>
</comment>
<organism evidence="2 3">
    <name type="scientific">Candidatus Desulfovibrio intestinavium</name>
    <dbReference type="NCBI Taxonomy" id="2838534"/>
    <lineage>
        <taxon>Bacteria</taxon>
        <taxon>Pseudomonadati</taxon>
        <taxon>Thermodesulfobacteriota</taxon>
        <taxon>Desulfovibrionia</taxon>
        <taxon>Desulfovibrionales</taxon>
        <taxon>Desulfovibrionaceae</taxon>
        <taxon>Desulfovibrio</taxon>
    </lineage>
</organism>
<reference evidence="2" key="2">
    <citation type="submission" date="2021-04" db="EMBL/GenBank/DDBJ databases">
        <authorList>
            <person name="Gilroy R."/>
        </authorList>
    </citation>
    <scope>NUCLEOTIDE SEQUENCE</scope>
    <source>
        <strain evidence="2">5032</strain>
    </source>
</reference>
<accession>A0A9D2HPT6</accession>
<protein>
    <submittedName>
        <fullName evidence="2">MucR family transcriptional regulator</fullName>
    </submittedName>
</protein>
<dbReference type="GO" id="GO:0003677">
    <property type="term" value="F:DNA binding"/>
    <property type="evidence" value="ECO:0007669"/>
    <property type="project" value="InterPro"/>
</dbReference>
<name>A0A9D2HPT6_9BACT</name>
<dbReference type="Proteomes" id="UP000823821">
    <property type="component" value="Unassembled WGS sequence"/>
</dbReference>
<reference evidence="2" key="1">
    <citation type="journal article" date="2021" name="PeerJ">
        <title>Extensive microbial diversity within the chicken gut microbiome revealed by metagenomics and culture.</title>
        <authorList>
            <person name="Gilroy R."/>
            <person name="Ravi A."/>
            <person name="Getino M."/>
            <person name="Pursley I."/>
            <person name="Horton D.L."/>
            <person name="Alikhan N.F."/>
            <person name="Baker D."/>
            <person name="Gharbi K."/>
            <person name="Hall N."/>
            <person name="Watson M."/>
            <person name="Adriaenssens E.M."/>
            <person name="Foster-Nyarko E."/>
            <person name="Jarju S."/>
            <person name="Secka A."/>
            <person name="Antonio M."/>
            <person name="Oren A."/>
            <person name="Chaudhuri R.R."/>
            <person name="La Ragione R."/>
            <person name="Hildebrand F."/>
            <person name="Pallen M.J."/>
        </authorList>
    </citation>
    <scope>NUCLEOTIDE SEQUENCE</scope>
    <source>
        <strain evidence="2">5032</strain>
    </source>
</reference>
<sequence length="166" mass="18912">MALDDKDIFAAIFEKFSDQSIEFVMAQYEKAKRLNREIERRLAENLPPEAESVALDAAEISAPDEEKALEAPRRKKYSRRDLVCKPEEAISDASIKCCLCGKEGSSLTSRHLAQHDISVEDYKKLCGYADDQKLMSRNFERKMLHNVQRAQQVRMSNLKDKAAAES</sequence>